<dbReference type="InterPro" id="IPR038735">
    <property type="entry name" value="MSMEG_1276-like_NTP-PPase_dom"/>
</dbReference>
<evidence type="ECO:0000313" key="1">
    <source>
        <dbReference type="EMBL" id="ANC76474.1"/>
    </source>
</evidence>
<protein>
    <submittedName>
        <fullName evidence="1">Phosphoribosyl-ATP pyrophosphohydrolase</fullName>
    </submittedName>
</protein>
<gene>
    <name evidence="1" type="ORF">ABE65_006535</name>
</gene>
<dbReference type="OrthoDB" id="9813491at2"/>
<name>A0A160IKD0_9BACL</name>
<keyword evidence="1" id="KW-0378">Hydrolase</keyword>
<dbReference type="EMBL" id="CP015378">
    <property type="protein sequence ID" value="ANC76474.1"/>
    <property type="molecule type" value="Genomic_DNA"/>
</dbReference>
<dbReference type="KEGG" id="fpn:ABE65_006535"/>
<reference evidence="1 2" key="1">
    <citation type="submission" date="2016-04" db="EMBL/GenBank/DDBJ databases">
        <title>Complete genome sequence of Fictibacillus phosphorivorans G25-29, a strain toxic to nematodes.</title>
        <authorList>
            <person name="Zheng Z."/>
        </authorList>
    </citation>
    <scope>NUCLEOTIDE SEQUENCE [LARGE SCALE GENOMIC DNA]</scope>
    <source>
        <strain evidence="1 2">G25-29</strain>
    </source>
</reference>
<organism evidence="1 2">
    <name type="scientific">Fictibacillus phosphorivorans</name>
    <dbReference type="NCBI Taxonomy" id="1221500"/>
    <lineage>
        <taxon>Bacteria</taxon>
        <taxon>Bacillati</taxon>
        <taxon>Bacillota</taxon>
        <taxon>Bacilli</taxon>
        <taxon>Bacillales</taxon>
        <taxon>Fictibacillaceae</taxon>
        <taxon>Fictibacillus</taxon>
    </lineage>
</organism>
<accession>A0A160IKD0</accession>
<dbReference type="RefSeq" id="WP_066392661.1">
    <property type="nucleotide sequence ID" value="NZ_CP015378.1"/>
</dbReference>
<keyword evidence="2" id="KW-1185">Reference proteome</keyword>
<dbReference type="CDD" id="cd11532">
    <property type="entry name" value="NTP-PPase_COG4997"/>
    <property type="match status" value="1"/>
</dbReference>
<evidence type="ECO:0000313" key="2">
    <source>
        <dbReference type="Proteomes" id="UP000076623"/>
    </source>
</evidence>
<dbReference type="STRING" id="1221500.ABE65_006535"/>
<dbReference type="AlphaFoldDB" id="A0A160IKD0"/>
<proteinExistence type="predicted"/>
<dbReference type="GO" id="GO:0016787">
    <property type="term" value="F:hydrolase activity"/>
    <property type="evidence" value="ECO:0007669"/>
    <property type="project" value="UniProtKB-KW"/>
</dbReference>
<dbReference type="Proteomes" id="UP000076623">
    <property type="component" value="Chromosome"/>
</dbReference>
<sequence length="107" mass="12630">MAYYNKLVRDKIPELLEQAGKKGTFRILGNQEFESELKKKLSEGVKEYREAKSEIDAAEELAELFEILIALTKVHELTLRELDEIRQEKARKHGRFHERLFLIKVED</sequence>